<reference evidence="5 6" key="1">
    <citation type="submission" date="2022-12" db="EMBL/GenBank/DDBJ databases">
        <title>Chromosome-scale assembly of the Ensete ventricosum genome.</title>
        <authorList>
            <person name="Dussert Y."/>
            <person name="Stocks J."/>
            <person name="Wendawek A."/>
            <person name="Woldeyes F."/>
            <person name="Nichols R.A."/>
            <person name="Borrell J.S."/>
        </authorList>
    </citation>
    <scope>NUCLEOTIDE SEQUENCE [LARGE SCALE GENOMIC DNA]</scope>
    <source>
        <strain evidence="6">cv. Maze</strain>
        <tissue evidence="5">Seeds</tissue>
    </source>
</reference>
<dbReference type="Pfam" id="PF01535">
    <property type="entry name" value="PPR"/>
    <property type="match status" value="3"/>
</dbReference>
<evidence type="ECO:0000256" key="1">
    <source>
        <dbReference type="ARBA" id="ARBA00022737"/>
    </source>
</evidence>
<dbReference type="Pfam" id="PF18121">
    <property type="entry name" value="TFA2_Winged_2"/>
    <property type="match status" value="1"/>
</dbReference>
<proteinExistence type="predicted"/>
<accession>A0AAV8QV34</accession>
<dbReference type="GO" id="GO:0003723">
    <property type="term" value="F:RNA binding"/>
    <property type="evidence" value="ECO:0007669"/>
    <property type="project" value="InterPro"/>
</dbReference>
<dbReference type="Pfam" id="PF20431">
    <property type="entry name" value="E_motif"/>
    <property type="match status" value="1"/>
</dbReference>
<dbReference type="FunFam" id="1.25.40.10:FF:000184">
    <property type="entry name" value="Pentatricopeptide repeat-containing protein, chloroplastic"/>
    <property type="match status" value="1"/>
</dbReference>
<dbReference type="Pfam" id="PF13041">
    <property type="entry name" value="PPR_2"/>
    <property type="match status" value="2"/>
</dbReference>
<dbReference type="EMBL" id="JAQQAF010000005">
    <property type="protein sequence ID" value="KAJ8485731.1"/>
    <property type="molecule type" value="Genomic_DNA"/>
</dbReference>
<evidence type="ECO:0000256" key="2">
    <source>
        <dbReference type="PROSITE-ProRule" id="PRU00708"/>
    </source>
</evidence>
<dbReference type="Pfam" id="PF02186">
    <property type="entry name" value="TFIIE_beta"/>
    <property type="match status" value="1"/>
</dbReference>
<dbReference type="Gene3D" id="1.25.40.10">
    <property type="entry name" value="Tetratricopeptide repeat domain"/>
    <property type="match status" value="3"/>
</dbReference>
<name>A0AAV8QV34_ENSVE</name>
<evidence type="ECO:0000256" key="3">
    <source>
        <dbReference type="SAM" id="MobiDB-lite"/>
    </source>
</evidence>
<keyword evidence="6" id="KW-1185">Reference proteome</keyword>
<evidence type="ECO:0000313" key="5">
    <source>
        <dbReference type="EMBL" id="KAJ8485731.1"/>
    </source>
</evidence>
<dbReference type="Proteomes" id="UP001222027">
    <property type="component" value="Unassembled WGS sequence"/>
</dbReference>
<sequence>MIDAPLRHTTRSLVRLIKSIATDTTLAAPSALRAAQQLHSHVRKVGLLSNEFISSALLSVCSAIGFVEIARQLFDEIPDAGLVARTAMVRAYVNVDQPAEALQLFRATVLSGLSPDPIALATAISACCQLGSLSIVKMIHGYIIGSGIVIDPFVSTQLIKAYGNHGELHICRHLFDEMPVKTLVTWNTIIHQCLKHGAIEMARGIFAEMPERDVVSWNTLMSGCSQVGRCREVLALFHEMEFSSEKPNKLTLYIVLSACASIGALDTGMWLHAYLGRSGLNSDGSLDHCLMDMYAKCGSIDKALQVFEGARVRSLYSWTSIICGLAMHGQADHALHLFLQMLEVGIQPDDVTLVGVLSACAHGGLIDQGYRFFSSMEEMYGLEPKIEHYGCMIDILGRVGRLKEAYNMILRMPTRPNAVLWGTMLSACKVHKNVELGEVAAMEMIELDPCDPWPRLMLSKIYAEVSDWGSFMKLRKEMNTVGLRKTPGCSSIEVNGEVHEFLAGDSLHSQIKEVIVLLENIEAQMQGIILLRGESRRMSLQESLNRFKQQQEKCQSTLSSIAARAASSKPAQPQPYKATPSSAPSKAIASVKFSNDTERLQHINAIRKSPVGAQLKRVIDLLFETRQAFTPEDINEACYVDVNSNKALFDSLKKNTKVRYDGKRFSYKSKYDIKGKDQLLSLVRKYPEGLQVVEVKDSYPSVLEDLQALKAAGHVWLLSNMDSQEDIAYPNDPKVMIKVDDDLKQLFRGIELPRDMVDIEKELQKNGMKPATNTAKRRAMAQVHGVTSKPKPKKKREITKRTKLTNAHLPELFQNLNVPDC</sequence>
<dbReference type="GO" id="GO:0009451">
    <property type="term" value="P:RNA modification"/>
    <property type="evidence" value="ECO:0007669"/>
    <property type="project" value="InterPro"/>
</dbReference>
<feature type="region of interest" description="Disordered" evidence="3">
    <location>
        <begin position="563"/>
        <end position="583"/>
    </location>
</feature>
<dbReference type="InterPro" id="IPR011990">
    <property type="entry name" value="TPR-like_helical_dom_sf"/>
</dbReference>
<dbReference type="PROSITE" id="PS51375">
    <property type="entry name" value="PPR"/>
    <property type="match status" value="3"/>
</dbReference>
<dbReference type="PANTHER" id="PTHR47926:SF340">
    <property type="entry name" value="PENTATRICOPEPTIDE REPEAT-CONTAINING PROTEIN"/>
    <property type="match status" value="1"/>
</dbReference>
<dbReference type="GO" id="GO:0006367">
    <property type="term" value="P:transcription initiation at RNA polymerase II promoter"/>
    <property type="evidence" value="ECO:0007669"/>
    <property type="project" value="InterPro"/>
</dbReference>
<protein>
    <recommendedName>
        <fullName evidence="4">TFIIE beta domain-containing protein</fullName>
    </recommendedName>
</protein>
<dbReference type="InterPro" id="IPR002885">
    <property type="entry name" value="PPR_rpt"/>
</dbReference>
<evidence type="ECO:0000313" key="6">
    <source>
        <dbReference type="Proteomes" id="UP001222027"/>
    </source>
</evidence>
<dbReference type="PROSITE" id="PS51351">
    <property type="entry name" value="TFIIE_BETA_C"/>
    <property type="match status" value="1"/>
</dbReference>
<feature type="repeat" description="PPR" evidence="2">
    <location>
        <begin position="213"/>
        <end position="247"/>
    </location>
</feature>
<feature type="domain" description="TFIIE beta" evidence="4">
    <location>
        <begin position="599"/>
        <end position="674"/>
    </location>
</feature>
<dbReference type="InterPro" id="IPR003166">
    <property type="entry name" value="TFIIE_bsu_DNA-bd"/>
</dbReference>
<feature type="repeat" description="PPR" evidence="2">
    <location>
        <begin position="182"/>
        <end position="212"/>
    </location>
</feature>
<dbReference type="PANTHER" id="PTHR47926">
    <property type="entry name" value="PENTATRICOPEPTIDE REPEAT-CONTAINING PROTEIN"/>
    <property type="match status" value="1"/>
</dbReference>
<dbReference type="AlphaFoldDB" id="A0AAV8QV34"/>
<keyword evidence="1" id="KW-0677">Repeat</keyword>
<gene>
    <name evidence="5" type="ORF">OPV22_018216</name>
</gene>
<dbReference type="InterPro" id="IPR040501">
    <property type="entry name" value="TFA2_Winged_2"/>
</dbReference>
<comment type="caution">
    <text evidence="5">The sequence shown here is derived from an EMBL/GenBank/DDBJ whole genome shotgun (WGS) entry which is preliminary data.</text>
</comment>
<dbReference type="InterPro" id="IPR046848">
    <property type="entry name" value="E_motif"/>
</dbReference>
<feature type="repeat" description="PPR" evidence="2">
    <location>
        <begin position="314"/>
        <end position="348"/>
    </location>
</feature>
<evidence type="ECO:0000259" key="4">
    <source>
        <dbReference type="PROSITE" id="PS51351"/>
    </source>
</evidence>
<dbReference type="InterPro" id="IPR046960">
    <property type="entry name" value="PPR_At4g14850-like_plant"/>
</dbReference>
<dbReference type="NCBIfam" id="TIGR00756">
    <property type="entry name" value="PPR"/>
    <property type="match status" value="3"/>
</dbReference>
<organism evidence="5 6">
    <name type="scientific">Ensete ventricosum</name>
    <name type="common">Abyssinian banana</name>
    <name type="synonym">Musa ensete</name>
    <dbReference type="NCBI Taxonomy" id="4639"/>
    <lineage>
        <taxon>Eukaryota</taxon>
        <taxon>Viridiplantae</taxon>
        <taxon>Streptophyta</taxon>
        <taxon>Embryophyta</taxon>
        <taxon>Tracheophyta</taxon>
        <taxon>Spermatophyta</taxon>
        <taxon>Magnoliopsida</taxon>
        <taxon>Liliopsida</taxon>
        <taxon>Zingiberales</taxon>
        <taxon>Musaceae</taxon>
        <taxon>Ensete</taxon>
    </lineage>
</organism>